<evidence type="ECO:0000313" key="2">
    <source>
        <dbReference type="EMBL" id="KAJ8342246.1"/>
    </source>
</evidence>
<dbReference type="Proteomes" id="UP001152622">
    <property type="component" value="Chromosome 14"/>
</dbReference>
<feature type="compositionally biased region" description="Low complexity" evidence="1">
    <location>
        <begin position="45"/>
        <end position="57"/>
    </location>
</feature>
<organism evidence="2 3">
    <name type="scientific">Synaphobranchus kaupii</name>
    <name type="common">Kaup's arrowtooth eel</name>
    <dbReference type="NCBI Taxonomy" id="118154"/>
    <lineage>
        <taxon>Eukaryota</taxon>
        <taxon>Metazoa</taxon>
        <taxon>Chordata</taxon>
        <taxon>Craniata</taxon>
        <taxon>Vertebrata</taxon>
        <taxon>Euteleostomi</taxon>
        <taxon>Actinopterygii</taxon>
        <taxon>Neopterygii</taxon>
        <taxon>Teleostei</taxon>
        <taxon>Anguilliformes</taxon>
        <taxon>Synaphobranchidae</taxon>
        <taxon>Synaphobranchus</taxon>
    </lineage>
</organism>
<evidence type="ECO:0000256" key="1">
    <source>
        <dbReference type="SAM" id="MobiDB-lite"/>
    </source>
</evidence>
<gene>
    <name evidence="2" type="ORF">SKAU_G00321740</name>
</gene>
<sequence length="180" mass="19042">MVDPDSCKSSSDNNGLSGQASTHSNSWSRKRDPFPPSPASRIQSPAAPGAAGLAGRPVHVPRHLASPKVRSGSLKERRRDGRKFMSPDEPLSHPGARGSLAKPTVSAWFGSAHGNEGTPWDGTQARIRQTLDSTKGTMFWNSHGTLRARRRGNSAVKPHPYSRQEGGGTAALLSSGAEGS</sequence>
<reference evidence="2" key="1">
    <citation type="journal article" date="2023" name="Science">
        <title>Genome structures resolve the early diversification of teleost fishes.</title>
        <authorList>
            <person name="Parey E."/>
            <person name="Louis A."/>
            <person name="Montfort J."/>
            <person name="Bouchez O."/>
            <person name="Roques C."/>
            <person name="Iampietro C."/>
            <person name="Lluch J."/>
            <person name="Castinel A."/>
            <person name="Donnadieu C."/>
            <person name="Desvignes T."/>
            <person name="Floi Bucao C."/>
            <person name="Jouanno E."/>
            <person name="Wen M."/>
            <person name="Mejri S."/>
            <person name="Dirks R."/>
            <person name="Jansen H."/>
            <person name="Henkel C."/>
            <person name="Chen W.J."/>
            <person name="Zahm M."/>
            <person name="Cabau C."/>
            <person name="Klopp C."/>
            <person name="Thompson A.W."/>
            <person name="Robinson-Rechavi M."/>
            <person name="Braasch I."/>
            <person name="Lecointre G."/>
            <person name="Bobe J."/>
            <person name="Postlethwait J.H."/>
            <person name="Berthelot C."/>
            <person name="Roest Crollius H."/>
            <person name="Guiguen Y."/>
        </authorList>
    </citation>
    <scope>NUCLEOTIDE SEQUENCE</scope>
    <source>
        <strain evidence="2">WJC10195</strain>
    </source>
</reference>
<evidence type="ECO:0000313" key="3">
    <source>
        <dbReference type="Proteomes" id="UP001152622"/>
    </source>
</evidence>
<feature type="region of interest" description="Disordered" evidence="1">
    <location>
        <begin position="144"/>
        <end position="180"/>
    </location>
</feature>
<feature type="compositionally biased region" description="Polar residues" evidence="1">
    <location>
        <begin position="7"/>
        <end position="27"/>
    </location>
</feature>
<feature type="region of interest" description="Disordered" evidence="1">
    <location>
        <begin position="1"/>
        <end position="122"/>
    </location>
</feature>
<protein>
    <submittedName>
        <fullName evidence="2">Uncharacterized protein</fullName>
    </submittedName>
</protein>
<accession>A0A9Q1ENZ0</accession>
<dbReference type="AlphaFoldDB" id="A0A9Q1ENZ0"/>
<dbReference type="EMBL" id="JAINUF010000014">
    <property type="protein sequence ID" value="KAJ8342246.1"/>
    <property type="molecule type" value="Genomic_DNA"/>
</dbReference>
<feature type="compositionally biased region" description="Low complexity" evidence="1">
    <location>
        <begin position="170"/>
        <end position="180"/>
    </location>
</feature>
<name>A0A9Q1ENZ0_SYNKA</name>
<keyword evidence="3" id="KW-1185">Reference proteome</keyword>
<feature type="compositionally biased region" description="Basic and acidic residues" evidence="1">
    <location>
        <begin position="73"/>
        <end position="86"/>
    </location>
</feature>
<proteinExistence type="predicted"/>
<comment type="caution">
    <text evidence="2">The sequence shown here is derived from an EMBL/GenBank/DDBJ whole genome shotgun (WGS) entry which is preliminary data.</text>
</comment>